<proteinExistence type="predicted"/>
<dbReference type="Gene3D" id="1.20.1050.130">
    <property type="match status" value="1"/>
</dbReference>
<dbReference type="OrthoDB" id="424586at2759"/>
<protein>
    <submittedName>
        <fullName evidence="6">Aminoacyl tRNA synthase complex-interacting multifunctional protein 2 isoform X1</fullName>
    </submittedName>
</protein>
<reference evidence="6" key="1">
    <citation type="submission" date="2025-08" db="UniProtKB">
        <authorList>
            <consortium name="RefSeq"/>
        </authorList>
    </citation>
    <scope>IDENTIFICATION</scope>
</reference>
<dbReference type="GeneID" id="105433108"/>
<evidence type="ECO:0000256" key="2">
    <source>
        <dbReference type="ARBA" id="ARBA00022490"/>
    </source>
</evidence>
<dbReference type="InterPro" id="IPR041503">
    <property type="entry name" value="AIMP2_thioredoxin"/>
</dbReference>
<dbReference type="PANTHER" id="PTHR13438:SF2">
    <property type="entry name" value="AMINOACYL TRNA SYNTHASE COMPLEX-INTERACTING MULTIFUNCTIONAL PROTEIN 2"/>
    <property type="match status" value="1"/>
</dbReference>
<dbReference type="Proteomes" id="UP000504615">
    <property type="component" value="Unplaced"/>
</dbReference>
<keyword evidence="3" id="KW-0648">Protein biosynthesis</keyword>
<evidence type="ECO:0000256" key="1">
    <source>
        <dbReference type="ARBA" id="ARBA00004496"/>
    </source>
</evidence>
<evidence type="ECO:0000259" key="4">
    <source>
        <dbReference type="Pfam" id="PF18569"/>
    </source>
</evidence>
<name>A0A6I9X1U4_9HYME</name>
<dbReference type="GO" id="GO:0006412">
    <property type="term" value="P:translation"/>
    <property type="evidence" value="ECO:0007669"/>
    <property type="project" value="UniProtKB-KW"/>
</dbReference>
<evidence type="ECO:0000313" key="5">
    <source>
        <dbReference type="Proteomes" id="UP000504615"/>
    </source>
</evidence>
<dbReference type="CTD" id="7965"/>
<evidence type="ECO:0000256" key="3">
    <source>
        <dbReference type="ARBA" id="ARBA00022917"/>
    </source>
</evidence>
<dbReference type="InterPro" id="IPR042360">
    <property type="entry name" value="AIMP2"/>
</dbReference>
<dbReference type="AlphaFoldDB" id="A0A6I9X1U4"/>
<organism evidence="5 6">
    <name type="scientific">Pogonomyrmex barbatus</name>
    <name type="common">red harvester ant</name>
    <dbReference type="NCBI Taxonomy" id="144034"/>
    <lineage>
        <taxon>Eukaryota</taxon>
        <taxon>Metazoa</taxon>
        <taxon>Ecdysozoa</taxon>
        <taxon>Arthropoda</taxon>
        <taxon>Hexapoda</taxon>
        <taxon>Insecta</taxon>
        <taxon>Pterygota</taxon>
        <taxon>Neoptera</taxon>
        <taxon>Endopterygota</taxon>
        <taxon>Hymenoptera</taxon>
        <taxon>Apocrita</taxon>
        <taxon>Aculeata</taxon>
        <taxon>Formicoidea</taxon>
        <taxon>Formicidae</taxon>
        <taxon>Myrmicinae</taxon>
        <taxon>Pogonomyrmex</taxon>
    </lineage>
</organism>
<dbReference type="RefSeq" id="XP_011646540.1">
    <property type="nucleotide sequence ID" value="XM_011648238.2"/>
</dbReference>
<dbReference type="PANTHER" id="PTHR13438">
    <property type="entry name" value="AMINOACYL TRNA SYNTHASE COMPLEX-INTERACTING MULTIFUNCTIONAL PROTEIN"/>
    <property type="match status" value="1"/>
</dbReference>
<keyword evidence="2" id="KW-0963">Cytoplasm</keyword>
<evidence type="ECO:0000313" key="6">
    <source>
        <dbReference type="RefSeq" id="XP_011646540.1"/>
    </source>
</evidence>
<dbReference type="GO" id="GO:0017101">
    <property type="term" value="C:aminoacyl-tRNA synthetase multienzyme complex"/>
    <property type="evidence" value="ECO:0007669"/>
    <property type="project" value="InterPro"/>
</dbReference>
<gene>
    <name evidence="6" type="primary">LOC105433108</name>
</gene>
<dbReference type="KEGG" id="pbar:105433108"/>
<comment type="subcellular location">
    <subcellularLocation>
        <location evidence="1">Cytoplasm</location>
    </subcellularLocation>
</comment>
<dbReference type="Pfam" id="PF18569">
    <property type="entry name" value="Thioredoxin_16"/>
    <property type="match status" value="1"/>
</dbReference>
<accession>A0A6I9X1U4</accession>
<sequence length="330" mass="38106">MTQRYVDLYLERPIIVLPETTSHLSVMYEMRSIYGRQFKEPFRCADVVTTAEATVTATATVATEFEAELRDVNTQVVRFLQAPVPEYGALEARQEKILGQLADLKQQVVMLCQFLKQSANTGIQKNIPHVQKPVVLELVLNVNPKKPPYSILALQKIWTDTSIRVSPYIHSTIYHDQVPLFYTKLGNSSGNVINLSLIWKKVEDLEVVSGVKSYPIKGEVNFLRYLSRLIKSHNYEHSCLHPHTLDFALDLIDSLHNEENAERIEKELIVLANKFEKWSSKKEFNIVDIALWSLIKQFPKMNLPSALYKWYDSCEKAFIDEKLHYDNYIN</sequence>
<feature type="domain" description="AIMP2 thioredoxin-like" evidence="4">
    <location>
        <begin position="136"/>
        <end position="214"/>
    </location>
</feature>
<keyword evidence="5" id="KW-1185">Reference proteome</keyword>
<dbReference type="GO" id="GO:0005737">
    <property type="term" value="C:cytoplasm"/>
    <property type="evidence" value="ECO:0007669"/>
    <property type="project" value="UniProtKB-SubCell"/>
</dbReference>